<reference evidence="4 6" key="1">
    <citation type="submission" date="2023-11" db="EMBL/GenBank/DDBJ databases">
        <title>Unpublished Manusciprt.</title>
        <authorList>
            <person name="Saticioglu I.B."/>
            <person name="Ay H."/>
            <person name="Ajmi N."/>
            <person name="Altun S."/>
            <person name="Duman M."/>
        </authorList>
    </citation>
    <scope>NUCLEOTIDE SEQUENCE</scope>
    <source>
        <strain evidence="3 6">Fl-33</strain>
        <strain evidence="4">Fl-77</strain>
    </source>
</reference>
<name>A0AAJ2SEZ4_9FLAO</name>
<dbReference type="Pfam" id="PF00534">
    <property type="entry name" value="Glycos_transf_1"/>
    <property type="match status" value="1"/>
</dbReference>
<evidence type="ECO:0000256" key="1">
    <source>
        <dbReference type="ARBA" id="ARBA00022679"/>
    </source>
</evidence>
<keyword evidence="4" id="KW-0328">Glycosyltransferase</keyword>
<sequence>MSSSIIKFAIITHVNHIQNEMKFFGYAPYTREMNIWLKYVDELIVVAPLKHNNPSVIDHFYQHHIIDFRKVPDFNVTSLKNIFFSVFKLPIIFWQIFKAMKNANHIHLRCPGNIGLIGCVVQMFFPHKIKTAKYAGNWDPGSKQPWTYKLQKYILSNTFLTRNMQVLVYGEWENQTSNIKPFFTATYSENEKKVVIKENFKTKIQFVFVGSLVSGKNPMYAIQLIEKLKNKGKNVVLNVYGNGTESTVLEGYIKTHQLENTIFLHGNQNQEIVKKAYQKSHFVLLPSKSEGWPKAIAEGMFWGCVPVATKVSCVPYMLDFGNRGILLEMNLDKDVLQLEKIVEDEKIFMILSELAKDWSQIYTTDVFETEIKKLLEKR</sequence>
<evidence type="ECO:0000313" key="5">
    <source>
        <dbReference type="Proteomes" id="UP001270053"/>
    </source>
</evidence>
<evidence type="ECO:0000313" key="3">
    <source>
        <dbReference type="EMBL" id="MDX6182247.1"/>
    </source>
</evidence>
<dbReference type="CDD" id="cd01635">
    <property type="entry name" value="Glycosyltransferase_GTB-type"/>
    <property type="match status" value="1"/>
</dbReference>
<accession>A0AAJ2SEZ4</accession>
<dbReference type="SUPFAM" id="SSF53756">
    <property type="entry name" value="UDP-Glycosyltransferase/glycogen phosphorylase"/>
    <property type="match status" value="1"/>
</dbReference>
<dbReference type="InterPro" id="IPR001296">
    <property type="entry name" value="Glyco_trans_1"/>
</dbReference>
<dbReference type="EMBL" id="JAWXVH010000003">
    <property type="protein sequence ID" value="MDX6185840.1"/>
    <property type="molecule type" value="Genomic_DNA"/>
</dbReference>
<dbReference type="GO" id="GO:0016757">
    <property type="term" value="F:glycosyltransferase activity"/>
    <property type="evidence" value="ECO:0007669"/>
    <property type="project" value="UniProtKB-KW"/>
</dbReference>
<proteinExistence type="predicted"/>
<dbReference type="PANTHER" id="PTHR46401">
    <property type="entry name" value="GLYCOSYLTRANSFERASE WBBK-RELATED"/>
    <property type="match status" value="1"/>
</dbReference>
<dbReference type="GO" id="GO:0009103">
    <property type="term" value="P:lipopolysaccharide biosynthetic process"/>
    <property type="evidence" value="ECO:0007669"/>
    <property type="project" value="TreeGrafter"/>
</dbReference>
<comment type="caution">
    <text evidence="4">The sequence shown here is derived from an EMBL/GenBank/DDBJ whole genome shotgun (WGS) entry which is preliminary data.</text>
</comment>
<protein>
    <submittedName>
        <fullName evidence="4">Glycosyltransferase</fullName>
        <ecNumber evidence="4">2.4.-.-</ecNumber>
    </submittedName>
</protein>
<dbReference type="Gene3D" id="3.40.50.2000">
    <property type="entry name" value="Glycogen Phosphorylase B"/>
    <property type="match status" value="1"/>
</dbReference>
<gene>
    <name evidence="3" type="ORF">SGQ18_08750</name>
    <name evidence="4" type="ORF">SGQ44_08740</name>
</gene>
<evidence type="ECO:0000313" key="6">
    <source>
        <dbReference type="Proteomes" id="UP001278738"/>
    </source>
</evidence>
<dbReference type="Proteomes" id="UP001270053">
    <property type="component" value="Unassembled WGS sequence"/>
</dbReference>
<dbReference type="Proteomes" id="UP001278738">
    <property type="component" value="Unassembled WGS sequence"/>
</dbReference>
<evidence type="ECO:0000259" key="2">
    <source>
        <dbReference type="Pfam" id="PF00534"/>
    </source>
</evidence>
<dbReference type="AlphaFoldDB" id="A0AAJ2SEZ4"/>
<keyword evidence="6" id="KW-1185">Reference proteome</keyword>
<keyword evidence="1 4" id="KW-0808">Transferase</keyword>
<dbReference type="EMBL" id="JAWXVG010000003">
    <property type="protein sequence ID" value="MDX6182247.1"/>
    <property type="molecule type" value="Genomic_DNA"/>
</dbReference>
<dbReference type="PANTHER" id="PTHR46401:SF2">
    <property type="entry name" value="GLYCOSYLTRANSFERASE WBBK-RELATED"/>
    <property type="match status" value="1"/>
</dbReference>
<feature type="domain" description="Glycosyl transferase family 1" evidence="2">
    <location>
        <begin position="196"/>
        <end position="347"/>
    </location>
</feature>
<evidence type="ECO:0000313" key="4">
    <source>
        <dbReference type="EMBL" id="MDX6185840.1"/>
    </source>
</evidence>
<dbReference type="EC" id="2.4.-.-" evidence="4"/>
<organism evidence="4 5">
    <name type="scientific">Flavobacterium flavipigmentatum</name>
    <dbReference type="NCBI Taxonomy" id="2893884"/>
    <lineage>
        <taxon>Bacteria</taxon>
        <taxon>Pseudomonadati</taxon>
        <taxon>Bacteroidota</taxon>
        <taxon>Flavobacteriia</taxon>
        <taxon>Flavobacteriales</taxon>
        <taxon>Flavobacteriaceae</taxon>
        <taxon>Flavobacterium</taxon>
    </lineage>
</organism>